<keyword evidence="2" id="KW-1185">Reference proteome</keyword>
<organism evidence="1 2">
    <name type="scientific">Actinomycetospora flava</name>
    <dbReference type="NCBI Taxonomy" id="3129232"/>
    <lineage>
        <taxon>Bacteria</taxon>
        <taxon>Bacillati</taxon>
        <taxon>Actinomycetota</taxon>
        <taxon>Actinomycetes</taxon>
        <taxon>Pseudonocardiales</taxon>
        <taxon>Pseudonocardiaceae</taxon>
        <taxon>Actinomycetospora</taxon>
    </lineage>
</organism>
<comment type="caution">
    <text evidence="1">The sequence shown here is derived from an EMBL/GenBank/DDBJ whole genome shotgun (WGS) entry which is preliminary data.</text>
</comment>
<dbReference type="RefSeq" id="WP_337706096.1">
    <property type="nucleotide sequence ID" value="NZ_JBBEGM010000013.1"/>
</dbReference>
<name>A0ABU8MBJ6_9PSEU</name>
<dbReference type="Proteomes" id="UP001369736">
    <property type="component" value="Unassembled WGS sequence"/>
</dbReference>
<dbReference type="EMBL" id="JBBEGM010000013">
    <property type="protein sequence ID" value="MEJ2864730.1"/>
    <property type="molecule type" value="Genomic_DNA"/>
</dbReference>
<sequence>MTATERIVPGAGWVRPWVQLVEISVSAPIVIGVRTARLVLGGWPPSARERREMRRMVEEKVTAFGRVGYAAVSRPPTDAAQFVSGVLAPVQRSVRGNRRRLAGR</sequence>
<evidence type="ECO:0000313" key="2">
    <source>
        <dbReference type="Proteomes" id="UP001369736"/>
    </source>
</evidence>
<protein>
    <submittedName>
        <fullName evidence="1">Uncharacterized protein</fullName>
    </submittedName>
</protein>
<evidence type="ECO:0000313" key="1">
    <source>
        <dbReference type="EMBL" id="MEJ2864730.1"/>
    </source>
</evidence>
<gene>
    <name evidence="1" type="ORF">WCD58_26475</name>
</gene>
<reference evidence="1 2" key="1">
    <citation type="submission" date="2024-03" db="EMBL/GenBank/DDBJ databases">
        <title>Actinomycetospora sp. OC33-EN07, a novel actinomycete isolated from wild orchid (Aerides multiflora).</title>
        <authorList>
            <person name="Suriyachadkun C."/>
        </authorList>
    </citation>
    <scope>NUCLEOTIDE SEQUENCE [LARGE SCALE GENOMIC DNA]</scope>
    <source>
        <strain evidence="1 2">OC33-EN07</strain>
    </source>
</reference>
<accession>A0ABU8MBJ6</accession>
<proteinExistence type="predicted"/>